<evidence type="ECO:0000256" key="2">
    <source>
        <dbReference type="ARBA" id="ARBA00022741"/>
    </source>
</evidence>
<evidence type="ECO:0000259" key="6">
    <source>
        <dbReference type="PROSITE" id="PS50893"/>
    </source>
</evidence>
<keyword evidence="8" id="KW-1185">Reference proteome</keyword>
<dbReference type="GO" id="GO:0005524">
    <property type="term" value="F:ATP binding"/>
    <property type="evidence" value="ECO:0007669"/>
    <property type="project" value="UniProtKB-KW"/>
</dbReference>
<evidence type="ECO:0000313" key="8">
    <source>
        <dbReference type="Proteomes" id="UP001597118"/>
    </source>
</evidence>
<proteinExistence type="predicted"/>
<dbReference type="SMART" id="SM00382">
    <property type="entry name" value="AAA"/>
    <property type="match status" value="2"/>
</dbReference>
<evidence type="ECO:0000256" key="3">
    <source>
        <dbReference type="ARBA" id="ARBA00022840"/>
    </source>
</evidence>
<feature type="coiled-coil region" evidence="4">
    <location>
        <begin position="225"/>
        <end position="263"/>
    </location>
</feature>
<dbReference type="Pfam" id="PF00005">
    <property type="entry name" value="ABC_tran"/>
    <property type="match status" value="2"/>
</dbReference>
<dbReference type="PROSITE" id="PS00211">
    <property type="entry name" value="ABC_TRANSPORTER_1"/>
    <property type="match status" value="1"/>
</dbReference>
<dbReference type="PANTHER" id="PTHR19211:SF6">
    <property type="entry name" value="BLL7188 PROTEIN"/>
    <property type="match status" value="1"/>
</dbReference>
<gene>
    <name evidence="7" type="ORF">ACFSAH_07445</name>
</gene>
<evidence type="ECO:0000256" key="4">
    <source>
        <dbReference type="SAM" id="Coils"/>
    </source>
</evidence>
<keyword evidence="3 7" id="KW-0067">ATP-binding</keyword>
<comment type="caution">
    <text evidence="7">The sequence shown here is derived from an EMBL/GenBank/DDBJ whole genome shotgun (WGS) entry which is preliminary data.</text>
</comment>
<dbReference type="SUPFAM" id="SSF52540">
    <property type="entry name" value="P-loop containing nucleoside triphosphate hydrolases"/>
    <property type="match status" value="2"/>
</dbReference>
<keyword evidence="2" id="KW-0547">Nucleotide-binding</keyword>
<evidence type="ECO:0000256" key="5">
    <source>
        <dbReference type="SAM" id="MobiDB-lite"/>
    </source>
</evidence>
<organism evidence="7 8">
    <name type="scientific">Pseudopedobacter beijingensis</name>
    <dbReference type="NCBI Taxonomy" id="1207056"/>
    <lineage>
        <taxon>Bacteria</taxon>
        <taxon>Pseudomonadati</taxon>
        <taxon>Bacteroidota</taxon>
        <taxon>Sphingobacteriia</taxon>
        <taxon>Sphingobacteriales</taxon>
        <taxon>Sphingobacteriaceae</taxon>
        <taxon>Pseudopedobacter</taxon>
    </lineage>
</organism>
<name>A0ABW4IBS3_9SPHI</name>
<evidence type="ECO:0000313" key="7">
    <source>
        <dbReference type="EMBL" id="MFD1629703.1"/>
    </source>
</evidence>
<evidence type="ECO:0000256" key="1">
    <source>
        <dbReference type="ARBA" id="ARBA00022737"/>
    </source>
</evidence>
<dbReference type="InterPro" id="IPR050611">
    <property type="entry name" value="ABCF"/>
</dbReference>
<feature type="compositionally biased region" description="Basic and acidic residues" evidence="5">
    <location>
        <begin position="292"/>
        <end position="307"/>
    </location>
</feature>
<keyword evidence="1" id="KW-0677">Repeat</keyword>
<dbReference type="Proteomes" id="UP001597118">
    <property type="component" value="Unassembled WGS sequence"/>
</dbReference>
<feature type="region of interest" description="Disordered" evidence="5">
    <location>
        <begin position="290"/>
        <end position="313"/>
    </location>
</feature>
<accession>A0ABW4IBS3</accession>
<dbReference type="EMBL" id="JBHUDG010000006">
    <property type="protein sequence ID" value="MFD1629703.1"/>
    <property type="molecule type" value="Genomic_DNA"/>
</dbReference>
<dbReference type="CDD" id="cd03221">
    <property type="entry name" value="ABCF_EF-3"/>
    <property type="match status" value="1"/>
</dbReference>
<keyword evidence="4" id="KW-0175">Coiled coil</keyword>
<protein>
    <submittedName>
        <fullName evidence="7">ATP-binding cassette domain-containing protein</fullName>
    </submittedName>
</protein>
<dbReference type="PANTHER" id="PTHR19211">
    <property type="entry name" value="ATP-BINDING TRANSPORT PROTEIN-RELATED"/>
    <property type="match status" value="1"/>
</dbReference>
<dbReference type="InterPro" id="IPR003439">
    <property type="entry name" value="ABC_transporter-like_ATP-bd"/>
</dbReference>
<feature type="domain" description="ABC transporter" evidence="6">
    <location>
        <begin position="3"/>
        <end position="236"/>
    </location>
</feature>
<dbReference type="RefSeq" id="WP_379662084.1">
    <property type="nucleotide sequence ID" value="NZ_JBHUDG010000006.1"/>
</dbReference>
<reference evidence="8" key="1">
    <citation type="journal article" date="2019" name="Int. J. Syst. Evol. Microbiol.">
        <title>The Global Catalogue of Microorganisms (GCM) 10K type strain sequencing project: providing services to taxonomists for standard genome sequencing and annotation.</title>
        <authorList>
            <consortium name="The Broad Institute Genomics Platform"/>
            <consortium name="The Broad Institute Genome Sequencing Center for Infectious Disease"/>
            <person name="Wu L."/>
            <person name="Ma J."/>
        </authorList>
    </citation>
    <scope>NUCLEOTIDE SEQUENCE [LARGE SCALE GENOMIC DNA]</scope>
    <source>
        <strain evidence="8">CCUG 53762</strain>
    </source>
</reference>
<dbReference type="InterPro" id="IPR027417">
    <property type="entry name" value="P-loop_NTPase"/>
</dbReference>
<dbReference type="InterPro" id="IPR003593">
    <property type="entry name" value="AAA+_ATPase"/>
</dbReference>
<dbReference type="InterPro" id="IPR017871">
    <property type="entry name" value="ABC_transporter-like_CS"/>
</dbReference>
<dbReference type="PROSITE" id="PS50893">
    <property type="entry name" value="ABC_TRANSPORTER_2"/>
    <property type="match status" value="1"/>
</dbReference>
<sequence length="529" mass="59630">MGIQAQHISYTHANGQLLFDNISFNISTHEKVSLIGDNGSGKSTLLRILSGLISDYKGDLICSSKPYYIPQHFGQLEKLTVAEALHIHHKLDALRAILDGNTDVETFDALADDWTIQERSLDALKEWDLPLVNLHTPLSTLSGGEKTRVFLAGITIHQPDILLLDEPTNHLDTTGRNKLYQLIEDFKGSIIVVSHDKKLLNLQQKTFEISKNNLRVYGGNYNFYQEAKNEELTALTHLVKDAEKDLKLAKKQAQLNNDRMQKQQGRNQKLAKQGGIPKIIANGLASQSEKNMAIKKEQQQKRQEERSNTLSEARTNLGQEQLLSFRFPNTAFPLGKALIEATQLQIAFGTQNLWKSPLDVLIKNGERIAIQGKNGSGKSTLIKALLGETNLLTGQVKRAAMKWIYLDQSYTPLHPSITVFEQLQNFNLRHLEQHILKQHLVQYKLPALLWDNLVDSLSGGEKLKLLLCCLNLANENLDLIVLDEPSNNMDIKSLNQLIFSIKSYKGAIIVVSHDEYFLNDLQIDRIIQL</sequence>
<dbReference type="Gene3D" id="3.40.50.300">
    <property type="entry name" value="P-loop containing nucleotide triphosphate hydrolases"/>
    <property type="match status" value="2"/>
</dbReference>